<dbReference type="PANTHER" id="PTHR38773:SF1">
    <property type="entry name" value="PROTEIN SPRT"/>
    <property type="match status" value="1"/>
</dbReference>
<evidence type="ECO:0000313" key="3">
    <source>
        <dbReference type="Proteomes" id="UP000007039"/>
    </source>
</evidence>
<evidence type="ECO:0000259" key="1">
    <source>
        <dbReference type="SMART" id="SM00731"/>
    </source>
</evidence>
<dbReference type="HOGENOM" id="CLU_113336_0_0_0"/>
<gene>
    <name evidence="2" type="ordered locus">Calni_0195</name>
</gene>
<organism evidence="2 3">
    <name type="scientific">Calditerrivibrio nitroreducens (strain DSM 19672 / NBRC 101217 / Yu37-1)</name>
    <dbReference type="NCBI Taxonomy" id="768670"/>
    <lineage>
        <taxon>Bacteria</taxon>
        <taxon>Pseudomonadati</taxon>
        <taxon>Deferribacterota</taxon>
        <taxon>Deferribacteres</taxon>
        <taxon>Deferribacterales</taxon>
        <taxon>Calditerrivibrionaceae</taxon>
    </lineage>
</organism>
<dbReference type="Pfam" id="PF10263">
    <property type="entry name" value="SprT-like"/>
    <property type="match status" value="1"/>
</dbReference>
<dbReference type="OrthoDB" id="267364at2"/>
<sequence>MYEIKRRLYSKLLELNHRSVELFGVDLSDITIKFELKGIAAGKYYPKRDLINLNKDLIQTYPDEMINNILCHEVAHHITYKLYGGRVKPHGKEWKEICGSIGGVPEIYHSLPTTKVKKFKRYRYICECGEHLLTSIRHNRIQKGVAYFCKKCKKKLSQVS</sequence>
<proteinExistence type="predicted"/>
<dbReference type="Proteomes" id="UP000007039">
    <property type="component" value="Chromosome"/>
</dbReference>
<protein>
    <recommendedName>
        <fullName evidence="1">SprT-like domain-containing protein</fullName>
    </recommendedName>
</protein>
<reference key="1">
    <citation type="submission" date="2010-11" db="EMBL/GenBank/DDBJ databases">
        <title>The complete genome of chromosome of Calditerrivibrio nitroreducens DSM 19672.</title>
        <authorList>
            <consortium name="US DOE Joint Genome Institute (JGI-PGF)"/>
            <person name="Lucas S."/>
            <person name="Copeland A."/>
            <person name="Lapidus A."/>
            <person name="Bruce D."/>
            <person name="Goodwin L."/>
            <person name="Pitluck S."/>
            <person name="Kyrpides N."/>
            <person name="Mavromatis K."/>
            <person name="Ivanova N."/>
            <person name="Mikhailova N."/>
            <person name="Zeytun A."/>
            <person name="Brettin T."/>
            <person name="Detter J.C."/>
            <person name="Tapia R."/>
            <person name="Han C."/>
            <person name="Land M."/>
            <person name="Hauser L."/>
            <person name="Markowitz V."/>
            <person name="Cheng J.-F."/>
            <person name="Hugenholtz P."/>
            <person name="Woyke T."/>
            <person name="Wu D."/>
            <person name="Spring S."/>
            <person name="Schroeder M."/>
            <person name="Brambilla E."/>
            <person name="Klenk H.-P."/>
            <person name="Eisen J.A."/>
        </authorList>
    </citation>
    <scope>NUCLEOTIDE SEQUENCE [LARGE SCALE GENOMIC DNA]</scope>
    <source>
        <strain>DSM 19672</strain>
    </source>
</reference>
<dbReference type="Gene3D" id="3.30.2010.10">
    <property type="entry name" value="Metalloproteases ('zincins'), catalytic domain"/>
    <property type="match status" value="1"/>
</dbReference>
<evidence type="ECO:0000313" key="2">
    <source>
        <dbReference type="EMBL" id="ADR18108.1"/>
    </source>
</evidence>
<dbReference type="STRING" id="768670.Calni_0195"/>
<dbReference type="eggNOG" id="COG3091">
    <property type="taxonomic scope" value="Bacteria"/>
</dbReference>
<dbReference type="InterPro" id="IPR006640">
    <property type="entry name" value="SprT-like_domain"/>
</dbReference>
<dbReference type="EMBL" id="CP002347">
    <property type="protein sequence ID" value="ADR18108.1"/>
    <property type="molecule type" value="Genomic_DNA"/>
</dbReference>
<dbReference type="PANTHER" id="PTHR38773">
    <property type="entry name" value="PROTEIN SPRT"/>
    <property type="match status" value="1"/>
</dbReference>
<keyword evidence="3" id="KW-1185">Reference proteome</keyword>
<dbReference type="AlphaFoldDB" id="E4TJ72"/>
<dbReference type="KEGG" id="cni:Calni_0195"/>
<dbReference type="SMART" id="SM00731">
    <property type="entry name" value="SprT"/>
    <property type="match status" value="1"/>
</dbReference>
<name>E4TJ72_CALNY</name>
<feature type="domain" description="SprT-like" evidence="1">
    <location>
        <begin position="6"/>
        <end position="159"/>
    </location>
</feature>
<accession>E4TJ72</accession>
<dbReference type="RefSeq" id="WP_013450325.1">
    <property type="nucleotide sequence ID" value="NC_014758.1"/>
</dbReference>
<reference evidence="2 3" key="2">
    <citation type="journal article" date="2011" name="Stand. Genomic Sci.">
        <title>Complete genome sequence of Calditerrivibrio nitroreducens type strain (Yu37-1).</title>
        <authorList>
            <person name="Pitluck S."/>
            <person name="Sikorski J."/>
            <person name="Zeytun A."/>
            <person name="Lapidus A."/>
            <person name="Nolan M."/>
            <person name="Lucas S."/>
            <person name="Hammon N."/>
            <person name="Deshpande S."/>
            <person name="Cheng J.F."/>
            <person name="Tapia R."/>
            <person name="Han C."/>
            <person name="Goodwin L."/>
            <person name="Liolios K."/>
            <person name="Pagani I."/>
            <person name="Ivanova N."/>
            <person name="Mavromatis K."/>
            <person name="Pati A."/>
            <person name="Chen A."/>
            <person name="Palaniappan K."/>
            <person name="Hauser L."/>
            <person name="Chang Y.J."/>
            <person name="Jeffries C.D."/>
            <person name="Detter J.C."/>
            <person name="Brambilla E."/>
            <person name="Djao O.D."/>
            <person name="Rohde M."/>
            <person name="Spring S."/>
            <person name="Goker M."/>
            <person name="Woyke T."/>
            <person name="Bristow J."/>
            <person name="Eisen J.A."/>
            <person name="Markowitz V."/>
            <person name="Hugenholtz P."/>
            <person name="Kyrpides N.C."/>
            <person name="Klenk H.P."/>
            <person name="Land M."/>
        </authorList>
    </citation>
    <scope>NUCLEOTIDE SEQUENCE [LARGE SCALE GENOMIC DNA]</scope>
    <source>
        <strain evidence="3">DSM 19672 / NBRC 101217 / Yu37-1</strain>
    </source>
</reference>
<dbReference type="GO" id="GO:0006950">
    <property type="term" value="P:response to stress"/>
    <property type="evidence" value="ECO:0007669"/>
    <property type="project" value="UniProtKB-ARBA"/>
</dbReference>